<keyword evidence="4 5" id="KW-0472">Membrane</keyword>
<keyword evidence="2 5" id="KW-0812">Transmembrane</keyword>
<dbReference type="PANTHER" id="PTHR19282">
    <property type="entry name" value="TETRASPANIN"/>
    <property type="match status" value="1"/>
</dbReference>
<feature type="transmembrane region" description="Helical" evidence="5">
    <location>
        <begin position="21"/>
        <end position="38"/>
    </location>
</feature>
<evidence type="ECO:0008006" key="8">
    <source>
        <dbReference type="Google" id="ProtNLM"/>
    </source>
</evidence>
<feature type="transmembrane region" description="Helical" evidence="5">
    <location>
        <begin position="196"/>
        <end position="212"/>
    </location>
</feature>
<dbReference type="AlphaFoldDB" id="A0A2T7P846"/>
<evidence type="ECO:0000313" key="7">
    <source>
        <dbReference type="Proteomes" id="UP000245119"/>
    </source>
</evidence>
<dbReference type="Proteomes" id="UP000245119">
    <property type="component" value="Linkage Group LG5"/>
</dbReference>
<comment type="subcellular location">
    <subcellularLocation>
        <location evidence="1">Membrane</location>
        <topology evidence="1">Multi-pass membrane protein</topology>
    </subcellularLocation>
</comment>
<name>A0A2T7P846_POMCA</name>
<sequence>MDEMSAGWHKHQTRRRLQDDGALLLGCALLAVGVWLLMDDNAGRYVEQLTSSATSTSNGDVLIVSYSQVTGSSLVSTLAYLFIGLGCVIVFATFIGCCGAIRESQCLLFTFFASLFVIFVILVGIGIWAFAGRKDVDAHTVELQQITNKMIQEGVSNYYRNNESSRFMDTVQKKSCLPSYFRYVGDQFEKFMEDRLVVAAGVAIALAIYMVGDRCLVTRLLLPPPPLPPSVFAFADEQVVQVSLTCQCYFFSDDRHDCVDVAMLRPEGPHVEYERLNDFRRRERVTLTSRVSWYLGTCFVFTTN</sequence>
<proteinExistence type="predicted"/>
<evidence type="ECO:0000256" key="2">
    <source>
        <dbReference type="ARBA" id="ARBA00022692"/>
    </source>
</evidence>
<comment type="caution">
    <text evidence="6">The sequence shown here is derived from an EMBL/GenBank/DDBJ whole genome shotgun (WGS) entry which is preliminary data.</text>
</comment>
<keyword evidence="7" id="KW-1185">Reference proteome</keyword>
<evidence type="ECO:0000256" key="1">
    <source>
        <dbReference type="ARBA" id="ARBA00004141"/>
    </source>
</evidence>
<dbReference type="PANTHER" id="PTHR19282:SF544">
    <property type="entry name" value="TETRASPANIN"/>
    <property type="match status" value="1"/>
</dbReference>
<organism evidence="6 7">
    <name type="scientific">Pomacea canaliculata</name>
    <name type="common">Golden apple snail</name>
    <dbReference type="NCBI Taxonomy" id="400727"/>
    <lineage>
        <taxon>Eukaryota</taxon>
        <taxon>Metazoa</taxon>
        <taxon>Spiralia</taxon>
        <taxon>Lophotrochozoa</taxon>
        <taxon>Mollusca</taxon>
        <taxon>Gastropoda</taxon>
        <taxon>Caenogastropoda</taxon>
        <taxon>Architaenioglossa</taxon>
        <taxon>Ampullarioidea</taxon>
        <taxon>Ampullariidae</taxon>
        <taxon>Pomacea</taxon>
    </lineage>
</organism>
<feature type="transmembrane region" description="Helical" evidence="5">
    <location>
        <begin position="78"/>
        <end position="101"/>
    </location>
</feature>
<keyword evidence="3 5" id="KW-1133">Transmembrane helix</keyword>
<dbReference type="InterPro" id="IPR018499">
    <property type="entry name" value="Tetraspanin/Peripherin"/>
</dbReference>
<evidence type="ECO:0000256" key="5">
    <source>
        <dbReference type="SAM" id="Phobius"/>
    </source>
</evidence>
<dbReference type="Pfam" id="PF00335">
    <property type="entry name" value="Tetraspanin"/>
    <property type="match status" value="1"/>
</dbReference>
<evidence type="ECO:0000256" key="4">
    <source>
        <dbReference type="ARBA" id="ARBA00023136"/>
    </source>
</evidence>
<protein>
    <recommendedName>
        <fullName evidence="8">Tetraspanin</fullName>
    </recommendedName>
</protein>
<gene>
    <name evidence="6" type="ORF">C0Q70_08857</name>
</gene>
<evidence type="ECO:0000313" key="6">
    <source>
        <dbReference type="EMBL" id="PVD29602.1"/>
    </source>
</evidence>
<dbReference type="EMBL" id="PZQS01000005">
    <property type="protein sequence ID" value="PVD29602.1"/>
    <property type="molecule type" value="Genomic_DNA"/>
</dbReference>
<evidence type="ECO:0000256" key="3">
    <source>
        <dbReference type="ARBA" id="ARBA00022989"/>
    </source>
</evidence>
<dbReference type="OrthoDB" id="5870230at2759"/>
<dbReference type="GO" id="GO:0005886">
    <property type="term" value="C:plasma membrane"/>
    <property type="evidence" value="ECO:0007669"/>
    <property type="project" value="TreeGrafter"/>
</dbReference>
<feature type="transmembrane region" description="Helical" evidence="5">
    <location>
        <begin position="108"/>
        <end position="131"/>
    </location>
</feature>
<reference evidence="6 7" key="1">
    <citation type="submission" date="2018-04" db="EMBL/GenBank/DDBJ databases">
        <title>The genome of golden apple snail Pomacea canaliculata provides insight into stress tolerance and invasive adaptation.</title>
        <authorList>
            <person name="Liu C."/>
            <person name="Liu B."/>
            <person name="Ren Y."/>
            <person name="Zhang Y."/>
            <person name="Wang H."/>
            <person name="Li S."/>
            <person name="Jiang F."/>
            <person name="Yin L."/>
            <person name="Zhang G."/>
            <person name="Qian W."/>
            <person name="Fan W."/>
        </authorList>
    </citation>
    <scope>NUCLEOTIDE SEQUENCE [LARGE SCALE GENOMIC DNA]</scope>
    <source>
        <strain evidence="6">SZHN2017</strain>
        <tissue evidence="6">Muscle</tissue>
    </source>
</reference>
<accession>A0A2T7P846</accession>